<feature type="domain" description="DUF2061" evidence="2">
    <location>
        <begin position="27"/>
        <end position="78"/>
    </location>
</feature>
<evidence type="ECO:0000313" key="3">
    <source>
        <dbReference type="EMBL" id="SFS11301.1"/>
    </source>
</evidence>
<protein>
    <submittedName>
        <fullName evidence="3">Uncharacterized membrane protein</fullName>
    </submittedName>
</protein>
<dbReference type="AlphaFoldDB" id="A0A1I6M6K8"/>
<dbReference type="EMBL" id="FOZK01000005">
    <property type="protein sequence ID" value="SFS11301.1"/>
    <property type="molecule type" value="Genomic_DNA"/>
</dbReference>
<gene>
    <name evidence="3" type="ORF">SAMN05216559_3829</name>
</gene>
<feature type="transmembrane region" description="Helical" evidence="1">
    <location>
        <begin position="31"/>
        <end position="49"/>
    </location>
</feature>
<sequence length="84" mass="9383">MSLFDAVREALSGLFIRSPHQRMSRALVKTLCYRVLMIVITVVVAFVVTGNTGEALSIGLVANVVKTGTYYGYERLWDRIAWGM</sequence>
<keyword evidence="1" id="KW-1133">Transmembrane helix</keyword>
<evidence type="ECO:0000259" key="2">
    <source>
        <dbReference type="Pfam" id="PF09834"/>
    </source>
</evidence>
<reference evidence="3 4" key="1">
    <citation type="submission" date="2016-10" db="EMBL/GenBank/DDBJ databases">
        <authorList>
            <person name="de Groot N.N."/>
        </authorList>
    </citation>
    <scope>NUCLEOTIDE SEQUENCE [LARGE SCALE GENOMIC DNA]</scope>
    <source>
        <strain evidence="3 4">CGMCC 1.10457</strain>
    </source>
</reference>
<evidence type="ECO:0000313" key="4">
    <source>
        <dbReference type="Proteomes" id="UP000199062"/>
    </source>
</evidence>
<keyword evidence="1" id="KW-0472">Membrane</keyword>
<name>A0A1I6M6K8_9EURY</name>
<dbReference type="STRING" id="767519.SAMN05216559_3829"/>
<organism evidence="3 4">
    <name type="scientific">Halomicrobium zhouii</name>
    <dbReference type="NCBI Taxonomy" id="767519"/>
    <lineage>
        <taxon>Archaea</taxon>
        <taxon>Methanobacteriati</taxon>
        <taxon>Methanobacteriota</taxon>
        <taxon>Stenosarchaea group</taxon>
        <taxon>Halobacteria</taxon>
        <taxon>Halobacteriales</taxon>
        <taxon>Haloarculaceae</taxon>
        <taxon>Halomicrobium</taxon>
    </lineage>
</organism>
<keyword evidence="4" id="KW-1185">Reference proteome</keyword>
<dbReference type="InterPro" id="IPR018638">
    <property type="entry name" value="DUF2061_membrane"/>
</dbReference>
<dbReference type="RefSeq" id="WP_177227713.1">
    <property type="nucleotide sequence ID" value="NZ_FOZK01000005.1"/>
</dbReference>
<evidence type="ECO:0000256" key="1">
    <source>
        <dbReference type="SAM" id="Phobius"/>
    </source>
</evidence>
<dbReference type="OrthoDB" id="322944at2157"/>
<proteinExistence type="predicted"/>
<dbReference type="Proteomes" id="UP000199062">
    <property type="component" value="Unassembled WGS sequence"/>
</dbReference>
<dbReference type="Pfam" id="PF09834">
    <property type="entry name" value="DUF2061"/>
    <property type="match status" value="1"/>
</dbReference>
<accession>A0A1I6M6K8</accession>
<keyword evidence="1" id="KW-0812">Transmembrane</keyword>